<feature type="compositionally biased region" description="Basic and acidic residues" evidence="1">
    <location>
        <begin position="199"/>
        <end position="216"/>
    </location>
</feature>
<feature type="compositionally biased region" description="Basic and acidic residues" evidence="1">
    <location>
        <begin position="308"/>
        <end position="331"/>
    </location>
</feature>
<sequence>MDGVNLADRIHQLLLELAGRIDDDAVLAAREHAALLEYERAAELVLGCLLAGRISITPSEQYRLRHVLEAVRIDPALADQVVVSEVRLGDGHRFNSGTDPIAGVDRALAATARRLPALRSVWGTWRTTPAGAAAGAVPHQVLLLEVGSEAYPSAVVYQLNRALRGAGVRASVEVFRTGEELPEYHEKALATARRIEVPGHDAEAIRERPVSRRARVEPPPAPPVSAAPPPPPAPEPPPVAEPEFSPAPPPVSHAEVSRPDENALTSTTIHAMDPIVSGGSELDLPVPPPLPEIPPAPAPTSASAAEAKLTDRERGLLRQLHQELAEREQKPKPGKPSPWQVAGPGQMSNGHPQLGT</sequence>
<feature type="compositionally biased region" description="Polar residues" evidence="1">
    <location>
        <begin position="346"/>
        <end position="356"/>
    </location>
</feature>
<name>A0ABS5AQ54_9PSEU</name>
<dbReference type="EMBL" id="JAGIOO010000001">
    <property type="protein sequence ID" value="MBP2478698.1"/>
    <property type="molecule type" value="Genomic_DNA"/>
</dbReference>
<protein>
    <submittedName>
        <fullName evidence="2">Uncharacterized protein</fullName>
    </submittedName>
</protein>
<feature type="region of interest" description="Disordered" evidence="1">
    <location>
        <begin position="199"/>
        <end position="356"/>
    </location>
</feature>
<dbReference type="RefSeq" id="WP_209707639.1">
    <property type="nucleotide sequence ID" value="NZ_JAGIOO010000001.1"/>
</dbReference>
<dbReference type="Proteomes" id="UP001519363">
    <property type="component" value="Unassembled WGS sequence"/>
</dbReference>
<accession>A0ABS5AQ54</accession>
<evidence type="ECO:0000313" key="3">
    <source>
        <dbReference type="Proteomes" id="UP001519363"/>
    </source>
</evidence>
<reference evidence="2 3" key="1">
    <citation type="submission" date="2021-03" db="EMBL/GenBank/DDBJ databases">
        <title>Sequencing the genomes of 1000 actinobacteria strains.</title>
        <authorList>
            <person name="Klenk H.-P."/>
        </authorList>
    </citation>
    <scope>NUCLEOTIDE SEQUENCE [LARGE SCALE GENOMIC DNA]</scope>
    <source>
        <strain evidence="2 3">DSM 44580</strain>
    </source>
</reference>
<comment type="caution">
    <text evidence="2">The sequence shown here is derived from an EMBL/GenBank/DDBJ whole genome shotgun (WGS) entry which is preliminary data.</text>
</comment>
<keyword evidence="3" id="KW-1185">Reference proteome</keyword>
<feature type="compositionally biased region" description="Pro residues" evidence="1">
    <location>
        <begin position="217"/>
        <end position="251"/>
    </location>
</feature>
<evidence type="ECO:0000313" key="2">
    <source>
        <dbReference type="EMBL" id="MBP2478698.1"/>
    </source>
</evidence>
<proteinExistence type="predicted"/>
<organism evidence="2 3">
    <name type="scientific">Crossiella equi</name>
    <dbReference type="NCBI Taxonomy" id="130796"/>
    <lineage>
        <taxon>Bacteria</taxon>
        <taxon>Bacillati</taxon>
        <taxon>Actinomycetota</taxon>
        <taxon>Actinomycetes</taxon>
        <taxon>Pseudonocardiales</taxon>
        <taxon>Pseudonocardiaceae</taxon>
        <taxon>Crossiella</taxon>
    </lineage>
</organism>
<evidence type="ECO:0000256" key="1">
    <source>
        <dbReference type="SAM" id="MobiDB-lite"/>
    </source>
</evidence>
<gene>
    <name evidence="2" type="ORF">JOF53_007570</name>
</gene>
<feature type="compositionally biased region" description="Pro residues" evidence="1">
    <location>
        <begin position="285"/>
        <end position="298"/>
    </location>
</feature>